<dbReference type="InterPro" id="IPR050194">
    <property type="entry name" value="Glycosyltransferase_grp1"/>
</dbReference>
<accession>A0A942Z5W1</accession>
<dbReference type="AlphaFoldDB" id="A0A942Z5W1"/>
<dbReference type="PANTHER" id="PTHR45947">
    <property type="entry name" value="SULFOQUINOVOSYL TRANSFERASE SQD2"/>
    <property type="match status" value="1"/>
</dbReference>
<comment type="caution">
    <text evidence="3">The sequence shown here is derived from an EMBL/GenBank/DDBJ whole genome shotgun (WGS) entry which is preliminary data.</text>
</comment>
<evidence type="ECO:0000313" key="3">
    <source>
        <dbReference type="EMBL" id="MBS4223366.1"/>
    </source>
</evidence>
<dbReference type="EMBL" id="JAGYPN010000002">
    <property type="protein sequence ID" value="MBS4223366.1"/>
    <property type="molecule type" value="Genomic_DNA"/>
</dbReference>
<evidence type="ECO:0000313" key="4">
    <source>
        <dbReference type="Proteomes" id="UP000676456"/>
    </source>
</evidence>
<proteinExistence type="predicted"/>
<reference evidence="3 4" key="1">
    <citation type="submission" date="2021-05" db="EMBL/GenBank/DDBJ databases">
        <title>Novel Bacillus species.</title>
        <authorList>
            <person name="Liu G."/>
        </authorList>
    </citation>
    <scope>NUCLEOTIDE SEQUENCE [LARGE SCALE GENOMIC DNA]</scope>
    <source>
        <strain evidence="3 4">FJAT-49682</strain>
    </source>
</reference>
<feature type="domain" description="Glycosyl transferase family 1" evidence="1">
    <location>
        <begin position="174"/>
        <end position="338"/>
    </location>
</feature>
<feature type="domain" description="Glycosyltransferase subfamily 4-like N-terminal" evidence="2">
    <location>
        <begin position="14"/>
        <end position="164"/>
    </location>
</feature>
<dbReference type="RefSeq" id="WP_213098380.1">
    <property type="nucleotide sequence ID" value="NZ_JAGYPN010000002.1"/>
</dbReference>
<dbReference type="Pfam" id="PF13439">
    <property type="entry name" value="Glyco_transf_4"/>
    <property type="match status" value="1"/>
</dbReference>
<protein>
    <submittedName>
        <fullName evidence="3">Glycosyltransferase family 4 protein</fullName>
    </submittedName>
</protein>
<dbReference type="PANTHER" id="PTHR45947:SF3">
    <property type="entry name" value="SULFOQUINOVOSYL TRANSFERASE SQD2"/>
    <property type="match status" value="1"/>
</dbReference>
<dbReference type="SUPFAM" id="SSF53756">
    <property type="entry name" value="UDP-Glycosyltransferase/glycogen phosphorylase"/>
    <property type="match status" value="1"/>
</dbReference>
<keyword evidence="4" id="KW-1185">Reference proteome</keyword>
<name>A0A942Z5W1_9BACI</name>
<dbReference type="InterPro" id="IPR028098">
    <property type="entry name" value="Glyco_trans_4-like_N"/>
</dbReference>
<dbReference type="Proteomes" id="UP000676456">
    <property type="component" value="Unassembled WGS sequence"/>
</dbReference>
<dbReference type="Pfam" id="PF00534">
    <property type="entry name" value="Glycos_transf_1"/>
    <property type="match status" value="1"/>
</dbReference>
<dbReference type="GO" id="GO:0016757">
    <property type="term" value="F:glycosyltransferase activity"/>
    <property type="evidence" value="ECO:0007669"/>
    <property type="project" value="InterPro"/>
</dbReference>
<dbReference type="Gene3D" id="3.40.50.2000">
    <property type="entry name" value="Glycogen Phosphorylase B"/>
    <property type="match status" value="2"/>
</dbReference>
<dbReference type="InterPro" id="IPR001296">
    <property type="entry name" value="Glyco_trans_1"/>
</dbReference>
<evidence type="ECO:0000259" key="2">
    <source>
        <dbReference type="Pfam" id="PF13439"/>
    </source>
</evidence>
<evidence type="ECO:0000259" key="1">
    <source>
        <dbReference type="Pfam" id="PF00534"/>
    </source>
</evidence>
<sequence>MHILIPVFFNAPLGGLHENVLSTALYCKKNNCDVTVLCKPGLFQEKLNRLGIHTITTDFTEAELPQTLRKVVDLNDSNKIDIIHTHPFASRWFAQHIARYLKIPFVITFHGKHTNKIETYIHEVDLVFTVSEGIKDYLIDYLTKKNVANFKHKLFVMPNGVNRELFNKSIVPEIEKEKLNISLVSRLDQDKQFIIDIFYKALAFTSQQYTNKICWTIVGEGTQKDEMIRRGNEIAQGRNSIEFVGWKENEELLNEYINSDILIAPGRCALEGMSCGKPVIALGSKGYIGLIKENNWLDGVYSNFGGIGNKLESYVEGSIENDLKYVIESQEFRKNLGELSLNLIDQFYNEDNINGRLLGFYKMLFRANQNMTNTALESLDSYLLSIDYHSIELSNIEENKYLIKAKCMEIPGMKFAWYIYKDNKIYEKTSYSDNNVLSFNFTEKGSYRIKSYIKKNNSIVSCFSPYINID</sequence>
<organism evidence="3 4">
    <name type="scientific">Lederbergia citrea</name>
    <dbReference type="NCBI Taxonomy" id="2833581"/>
    <lineage>
        <taxon>Bacteria</taxon>
        <taxon>Bacillati</taxon>
        <taxon>Bacillota</taxon>
        <taxon>Bacilli</taxon>
        <taxon>Bacillales</taxon>
        <taxon>Bacillaceae</taxon>
        <taxon>Lederbergia</taxon>
    </lineage>
</organism>
<gene>
    <name evidence="3" type="ORF">KHA91_11490</name>
</gene>
<dbReference type="CDD" id="cd03801">
    <property type="entry name" value="GT4_PimA-like"/>
    <property type="match status" value="1"/>
</dbReference>